<accession>A0ABS6T4C5</accession>
<protein>
    <recommendedName>
        <fullName evidence="3">Capsule polysaccharide biosynthesis protein</fullName>
    </recommendedName>
</protein>
<evidence type="ECO:0000313" key="2">
    <source>
        <dbReference type="Proteomes" id="UP000756530"/>
    </source>
</evidence>
<dbReference type="EMBL" id="JAHUZE010000003">
    <property type="protein sequence ID" value="MBV7380092.1"/>
    <property type="molecule type" value="Genomic_DNA"/>
</dbReference>
<reference evidence="1 2" key="1">
    <citation type="submission" date="2021-05" db="EMBL/GenBank/DDBJ databases">
        <title>Culturable bacteria isolated from Daya Bay.</title>
        <authorList>
            <person name="Zheng W."/>
            <person name="Yu S."/>
            <person name="Huang Y."/>
        </authorList>
    </citation>
    <scope>NUCLEOTIDE SEQUENCE [LARGE SCALE GENOMIC DNA]</scope>
    <source>
        <strain evidence="1 2">DP4N28-5</strain>
    </source>
</reference>
<proteinExistence type="predicted"/>
<organism evidence="1 2">
    <name type="scientific">Maritimibacter dapengensis</name>
    <dbReference type="NCBI Taxonomy" id="2836868"/>
    <lineage>
        <taxon>Bacteria</taxon>
        <taxon>Pseudomonadati</taxon>
        <taxon>Pseudomonadota</taxon>
        <taxon>Alphaproteobacteria</taxon>
        <taxon>Rhodobacterales</taxon>
        <taxon>Roseobacteraceae</taxon>
        <taxon>Maritimibacter</taxon>
    </lineage>
</organism>
<keyword evidence="2" id="KW-1185">Reference proteome</keyword>
<name>A0ABS6T4C5_9RHOB</name>
<dbReference type="Proteomes" id="UP000756530">
    <property type="component" value="Unassembled WGS sequence"/>
</dbReference>
<gene>
    <name evidence="1" type="ORF">KJP28_14265</name>
</gene>
<evidence type="ECO:0008006" key="3">
    <source>
        <dbReference type="Google" id="ProtNLM"/>
    </source>
</evidence>
<evidence type="ECO:0000313" key="1">
    <source>
        <dbReference type="EMBL" id="MBV7380092.1"/>
    </source>
</evidence>
<sequence length="306" mass="35340">MSEAKILRIYLDETMLWQARQGTFGFCARVSKAFKEAGYRVELRRNSFEERMKSGARNGYSLFLMDDPFHSKALTMRKAYYFPFWRIEKTAKRWEFEVARKPFDPGGIDTVVAQQWFEKWRRWLFKRGPEIAEQSGMVYVALQGRLADHRSFQTMSPLDMVRDVQERAGDLRILLGLHPGETYSKAERKALEETAAADSRVKIQTGGMDDALRSCDLVVTQNSAAALSGFFFQKPAVLYGESDFHHQMQRVAKLGASEAWRRAQEVTPDYARYLFWFLQLNSIKADVEGEAEAKILATCRDHGWMV</sequence>
<comment type="caution">
    <text evidence="1">The sequence shown here is derived from an EMBL/GenBank/DDBJ whole genome shotgun (WGS) entry which is preliminary data.</text>
</comment>
<dbReference type="RefSeq" id="WP_218393284.1">
    <property type="nucleotide sequence ID" value="NZ_JAHUZE010000003.1"/>
</dbReference>